<dbReference type="PhylomeDB" id="A0A140VJV7"/>
<dbReference type="GeneID" id="353324"/>
<accession>A0A140VJV7</accession>
<reference evidence="1" key="1">
    <citation type="submission" date="2010-03" db="EMBL/GenBank/DDBJ databases">
        <title>Human testis protein.</title>
        <authorList>
            <person name="Li J.Y."/>
        </authorList>
    </citation>
    <scope>NUCLEOTIDE SEQUENCE</scope>
</reference>
<dbReference type="AlphaFoldDB" id="A0A140VJV7"/>
<name>A0A140VJV7_HUMAN</name>
<dbReference type="CTD" id="353324"/>
<dbReference type="KEGG" id="hsa:353324"/>
<dbReference type="DNASU" id="353324"/>
<dbReference type="EMBL" id="HM005497">
    <property type="protein sequence ID" value="AEE61094.1"/>
    <property type="molecule type" value="mRNA"/>
</dbReference>
<dbReference type="OrthoDB" id="9750212at2759"/>
<organism evidence="1">
    <name type="scientific">Homo sapiens</name>
    <name type="common">Human</name>
    <dbReference type="NCBI Taxonomy" id="9606"/>
    <lineage>
        <taxon>Eukaryota</taxon>
        <taxon>Metazoa</taxon>
        <taxon>Chordata</taxon>
        <taxon>Craniata</taxon>
        <taxon>Vertebrata</taxon>
        <taxon>Euteleostomi</taxon>
        <taxon>Mammalia</taxon>
        <taxon>Eutheria</taxon>
        <taxon>Euarchontoglires</taxon>
        <taxon>Primates</taxon>
        <taxon>Haplorrhini</taxon>
        <taxon>Catarrhini</taxon>
        <taxon>Hominidae</taxon>
        <taxon>Homo</taxon>
    </lineage>
</organism>
<evidence type="ECO:0000313" key="1">
    <source>
        <dbReference type="EMBL" id="AEE61094.1"/>
    </source>
</evidence>
<protein>
    <submittedName>
        <fullName evidence="1">Testicular tissue protein Li 184</fullName>
    </submittedName>
</protein>
<dbReference type="BioGRID-ORCS" id="353324">
    <property type="hits" value="7 hits in 1140 CRISPR screens"/>
</dbReference>
<dbReference type="VEuPathDB" id="HostDB:ENSG00000186451"/>
<dbReference type="ExpressionAtlas" id="A0A140VJV7">
    <property type="expression patterns" value="baseline and differential"/>
</dbReference>
<dbReference type="Antibodypedia" id="31514">
    <property type="antibodies" value="30 antibodies from 14 providers"/>
</dbReference>
<sequence>MSSSALTCGSTLEKSGDTWEMKALDSSRLVPWPPRGLGSSTQHPNKPHCALASCQGPGVLPGAASALPELTFQGDVCQSETCQRYLQAAISLDIAVSQINLLGRPSSPPALLIQQGSCEQVIHNSTPQFLGMEDGDNERTTGWLWRLCEDIDAEPSSTGCSRSNQLTFTEGCFVRSLSTVYSNTHIHTHL</sequence>
<dbReference type="OMA" id="QFPGMED"/>
<dbReference type="RefSeq" id="NP_859078.1">
    <property type="nucleotide sequence ID" value="NM_181727.2"/>
</dbReference>
<proteinExistence type="evidence at transcript level"/>